<feature type="domain" description="HhH-GPD" evidence="5">
    <location>
        <begin position="54"/>
        <end position="207"/>
    </location>
</feature>
<evidence type="ECO:0000256" key="4">
    <source>
        <dbReference type="ARBA" id="ARBA00023204"/>
    </source>
</evidence>
<dbReference type="Pfam" id="PF00730">
    <property type="entry name" value="HhH-GPD"/>
    <property type="match status" value="1"/>
</dbReference>
<evidence type="ECO:0000256" key="3">
    <source>
        <dbReference type="ARBA" id="ARBA00022763"/>
    </source>
</evidence>
<comment type="catalytic activity">
    <reaction evidence="1">
        <text>Hydrolysis of alkylated DNA, releasing 3-methyladenine, 3-methylguanine, 7-methylguanine and 7-methyladenine.</text>
        <dbReference type="EC" id="3.2.2.21"/>
    </reaction>
</comment>
<dbReference type="PANTHER" id="PTHR43003:SF5">
    <property type="entry name" value="DNA-3-METHYLADENINE GLYCOSYLASE"/>
    <property type="match status" value="1"/>
</dbReference>
<dbReference type="Gene3D" id="1.10.1670.40">
    <property type="match status" value="1"/>
</dbReference>
<reference evidence="7" key="1">
    <citation type="journal article" date="2019" name="Int. J. Syst. Evol. Microbiol.">
        <title>The Global Catalogue of Microorganisms (GCM) 10K type strain sequencing project: providing services to taxonomists for standard genome sequencing and annotation.</title>
        <authorList>
            <consortium name="The Broad Institute Genomics Platform"/>
            <consortium name="The Broad Institute Genome Sequencing Center for Infectious Disease"/>
            <person name="Wu L."/>
            <person name="Ma J."/>
        </authorList>
    </citation>
    <scope>NUCLEOTIDE SEQUENCE [LARGE SCALE GENOMIC DNA]</scope>
    <source>
        <strain evidence="7">JCM 18304</strain>
    </source>
</reference>
<dbReference type="InterPro" id="IPR003265">
    <property type="entry name" value="HhH-GPD_domain"/>
</dbReference>
<evidence type="ECO:0000259" key="5">
    <source>
        <dbReference type="SMART" id="SM00478"/>
    </source>
</evidence>
<protein>
    <recommendedName>
        <fullName evidence="2">DNA-3-methyladenine glycosylase II</fullName>
        <ecNumber evidence="2">3.2.2.21</ecNumber>
    </recommendedName>
</protein>
<evidence type="ECO:0000313" key="6">
    <source>
        <dbReference type="EMBL" id="GAA5192591.1"/>
    </source>
</evidence>
<dbReference type="Gene3D" id="1.10.340.30">
    <property type="entry name" value="Hypothetical protein, domain 2"/>
    <property type="match status" value="1"/>
</dbReference>
<keyword evidence="4" id="KW-0234">DNA repair</keyword>
<keyword evidence="3" id="KW-0227">DNA damage</keyword>
<dbReference type="InterPro" id="IPR051912">
    <property type="entry name" value="Alkylbase_DNA_Glycosylase/TA"/>
</dbReference>
<dbReference type="CDD" id="cd00056">
    <property type="entry name" value="ENDO3c"/>
    <property type="match status" value="1"/>
</dbReference>
<gene>
    <name evidence="6" type="ORF">GCM10023322_52570</name>
</gene>
<comment type="caution">
    <text evidence="6">The sequence shown here is derived from an EMBL/GenBank/DDBJ whole genome shotgun (WGS) entry which is preliminary data.</text>
</comment>
<dbReference type="RefSeq" id="WP_345633942.1">
    <property type="nucleotide sequence ID" value="NZ_BAABJQ010000017.1"/>
</dbReference>
<evidence type="ECO:0000256" key="1">
    <source>
        <dbReference type="ARBA" id="ARBA00000086"/>
    </source>
</evidence>
<proteinExistence type="predicted"/>
<sequence length="233" mass="25019">MTARDIEQAYATLAKRDRVLASLLQEYGPQEPFQWHDGGRTGSSQFAAMLLHIVGQKISAISAFAVYDRVASATDGIPTPTGVLRLGAGRLRACGLSEAKASYVLDFAQAQATGAIDIEGMEGLDDEQVVSTLTTVRGIGVWSAETFLIHNLRRPDVLPAGDLGLRRAVRNRWSTDGLPTVAELRAIGVAWSPYRSYAAALLWRSLRPVGELSDPKARALSRAASKSTPVGDT</sequence>
<organism evidence="6 7">
    <name type="scientific">Rugosimonospora acidiphila</name>
    <dbReference type="NCBI Taxonomy" id="556531"/>
    <lineage>
        <taxon>Bacteria</taxon>
        <taxon>Bacillati</taxon>
        <taxon>Actinomycetota</taxon>
        <taxon>Actinomycetes</taxon>
        <taxon>Micromonosporales</taxon>
        <taxon>Micromonosporaceae</taxon>
        <taxon>Rugosimonospora</taxon>
    </lineage>
</organism>
<dbReference type="InterPro" id="IPR011257">
    <property type="entry name" value="DNA_glycosylase"/>
</dbReference>
<dbReference type="EMBL" id="BAABJQ010000017">
    <property type="protein sequence ID" value="GAA5192591.1"/>
    <property type="molecule type" value="Genomic_DNA"/>
</dbReference>
<dbReference type="SMART" id="SM00478">
    <property type="entry name" value="ENDO3c"/>
    <property type="match status" value="1"/>
</dbReference>
<name>A0ABP9S9M6_9ACTN</name>
<keyword evidence="7" id="KW-1185">Reference proteome</keyword>
<evidence type="ECO:0000256" key="2">
    <source>
        <dbReference type="ARBA" id="ARBA00012000"/>
    </source>
</evidence>
<dbReference type="PANTHER" id="PTHR43003">
    <property type="entry name" value="DNA-3-METHYLADENINE GLYCOSYLASE"/>
    <property type="match status" value="1"/>
</dbReference>
<dbReference type="EC" id="3.2.2.21" evidence="2"/>
<evidence type="ECO:0000313" key="7">
    <source>
        <dbReference type="Proteomes" id="UP001501570"/>
    </source>
</evidence>
<dbReference type="Proteomes" id="UP001501570">
    <property type="component" value="Unassembled WGS sequence"/>
</dbReference>
<accession>A0ABP9S9M6</accession>
<dbReference type="SUPFAM" id="SSF48150">
    <property type="entry name" value="DNA-glycosylase"/>
    <property type="match status" value="1"/>
</dbReference>